<dbReference type="EMBL" id="MU865316">
    <property type="protein sequence ID" value="KAK4228710.1"/>
    <property type="molecule type" value="Genomic_DNA"/>
</dbReference>
<reference evidence="1" key="1">
    <citation type="journal article" date="2023" name="Mol. Phylogenet. Evol.">
        <title>Genome-scale phylogeny and comparative genomics of the fungal order Sordariales.</title>
        <authorList>
            <person name="Hensen N."/>
            <person name="Bonometti L."/>
            <person name="Westerberg I."/>
            <person name="Brannstrom I.O."/>
            <person name="Guillou S."/>
            <person name="Cros-Aarteil S."/>
            <person name="Calhoun S."/>
            <person name="Haridas S."/>
            <person name="Kuo A."/>
            <person name="Mondo S."/>
            <person name="Pangilinan J."/>
            <person name="Riley R."/>
            <person name="LaButti K."/>
            <person name="Andreopoulos B."/>
            <person name="Lipzen A."/>
            <person name="Chen C."/>
            <person name="Yan M."/>
            <person name="Daum C."/>
            <person name="Ng V."/>
            <person name="Clum A."/>
            <person name="Steindorff A."/>
            <person name="Ohm R.A."/>
            <person name="Martin F."/>
            <person name="Silar P."/>
            <person name="Natvig D.O."/>
            <person name="Lalanne C."/>
            <person name="Gautier V."/>
            <person name="Ament-Velasquez S.L."/>
            <person name="Kruys A."/>
            <person name="Hutchinson M.I."/>
            <person name="Powell A.J."/>
            <person name="Barry K."/>
            <person name="Miller A.N."/>
            <person name="Grigoriev I.V."/>
            <person name="Debuchy R."/>
            <person name="Gladieux P."/>
            <person name="Hiltunen Thoren M."/>
            <person name="Johannesson H."/>
        </authorList>
    </citation>
    <scope>NUCLEOTIDE SEQUENCE</scope>
    <source>
        <strain evidence="1">CBS 990.96</strain>
    </source>
</reference>
<proteinExistence type="predicted"/>
<evidence type="ECO:0000313" key="2">
    <source>
        <dbReference type="Proteomes" id="UP001301958"/>
    </source>
</evidence>
<accession>A0AAN7H446</accession>
<gene>
    <name evidence="1" type="ORF">QBC38DRAFT_148855</name>
</gene>
<comment type="caution">
    <text evidence="1">The sequence shown here is derived from an EMBL/GenBank/DDBJ whole genome shotgun (WGS) entry which is preliminary data.</text>
</comment>
<keyword evidence="2" id="KW-1185">Reference proteome</keyword>
<evidence type="ECO:0000313" key="1">
    <source>
        <dbReference type="EMBL" id="KAK4228710.1"/>
    </source>
</evidence>
<protein>
    <submittedName>
        <fullName evidence="1">Uncharacterized protein</fullName>
    </submittedName>
</protein>
<sequence length="666" mass="77345">MFGPRHLPPDLTNQPRQRPAYDNDGQLLVQDIIIPTSFGGRFISFLSTQTLPNGRKTSLPVLLPHEFRKFSTPYSHWAPPPFNLTRNPSEAAAIRFMFTFSGLEELFDFEALLSGQTPGILNSIGQETLFNKSRFFDGFTLMPDRMWRANWYNRLVKLEKAMQHILLVIKSFEEIGKPEAQKRMRDIYNRGYDHLTHFDRALVSYYQVANEPRERPIPKTAELWAEYFFTHVTFVTERVHSWVEKKIQPFLDMVLDEISRFEEHSPEQTKLLDQLYLLNSTFWRADARIWVSLKGFKHQMEEWKYLTDPPERDDWRNYHGEVELTGFYPGEFDVRFKVLAERIKCLNRKAIWNLGLENFAQSGRRTGDDGVNGGFSPYDLARVQVREAAVARKELRGLRADERMVVVVEQEVWVSYLKEKLRPLPALSPDGLERPPAYTKWGWVAYRLYYGHSEEEWEDFVQQFSNDVESWGEGVGGIGDIKPKVARIKWIDGREVGIPEGDIKAAKRHLSTLKQTGGLEKDFFTVDAFLVADQSSIDSFIKFRRPPMFLPGQNLVDAADLRAFILVAEAEDEQAEQVRNAKGSSPGYDGTVRVSCWRVFDDVWASLFMRTCRLDDYWPIAARHPSFVYTGPIAHYQREGWKKMEKVKEDLIRKASAWKREGRLGS</sequence>
<dbReference type="AlphaFoldDB" id="A0AAN7H446"/>
<name>A0AAN7H446_9PEZI</name>
<dbReference type="Proteomes" id="UP001301958">
    <property type="component" value="Unassembled WGS sequence"/>
</dbReference>
<organism evidence="1 2">
    <name type="scientific">Podospora fimiseda</name>
    <dbReference type="NCBI Taxonomy" id="252190"/>
    <lineage>
        <taxon>Eukaryota</taxon>
        <taxon>Fungi</taxon>
        <taxon>Dikarya</taxon>
        <taxon>Ascomycota</taxon>
        <taxon>Pezizomycotina</taxon>
        <taxon>Sordariomycetes</taxon>
        <taxon>Sordariomycetidae</taxon>
        <taxon>Sordariales</taxon>
        <taxon>Podosporaceae</taxon>
        <taxon>Podospora</taxon>
    </lineage>
</organism>
<reference evidence="1" key="2">
    <citation type="submission" date="2023-05" db="EMBL/GenBank/DDBJ databases">
        <authorList>
            <consortium name="Lawrence Berkeley National Laboratory"/>
            <person name="Steindorff A."/>
            <person name="Hensen N."/>
            <person name="Bonometti L."/>
            <person name="Westerberg I."/>
            <person name="Brannstrom I.O."/>
            <person name="Guillou S."/>
            <person name="Cros-Aarteil S."/>
            <person name="Calhoun S."/>
            <person name="Haridas S."/>
            <person name="Kuo A."/>
            <person name="Mondo S."/>
            <person name="Pangilinan J."/>
            <person name="Riley R."/>
            <person name="Labutti K."/>
            <person name="Andreopoulos B."/>
            <person name="Lipzen A."/>
            <person name="Chen C."/>
            <person name="Yanf M."/>
            <person name="Daum C."/>
            <person name="Ng V."/>
            <person name="Clum A."/>
            <person name="Ohm R."/>
            <person name="Martin F."/>
            <person name="Silar P."/>
            <person name="Natvig D."/>
            <person name="Lalanne C."/>
            <person name="Gautier V."/>
            <person name="Ament-Velasquez S.L."/>
            <person name="Kruys A."/>
            <person name="Hutchinson M.I."/>
            <person name="Powell A.J."/>
            <person name="Barry K."/>
            <person name="Miller A.N."/>
            <person name="Grigoriev I.V."/>
            <person name="Debuchy R."/>
            <person name="Gladieux P."/>
            <person name="Thoren M.H."/>
            <person name="Johannesson H."/>
        </authorList>
    </citation>
    <scope>NUCLEOTIDE SEQUENCE</scope>
    <source>
        <strain evidence="1">CBS 990.96</strain>
    </source>
</reference>